<name>A0ABW6AWM1_9BACT</name>
<organism evidence="1 2">
    <name type="scientific">Spirosoma flavum</name>
    <dbReference type="NCBI Taxonomy" id="2048557"/>
    <lineage>
        <taxon>Bacteria</taxon>
        <taxon>Pseudomonadati</taxon>
        <taxon>Bacteroidota</taxon>
        <taxon>Cytophagia</taxon>
        <taxon>Cytophagales</taxon>
        <taxon>Cytophagaceae</taxon>
        <taxon>Spirosoma</taxon>
    </lineage>
</organism>
<reference evidence="2" key="1">
    <citation type="journal article" date="2019" name="Int. J. Syst. Evol. Microbiol.">
        <title>The Global Catalogue of Microorganisms (GCM) 10K type strain sequencing project: providing services to taxonomists for standard genome sequencing and annotation.</title>
        <authorList>
            <consortium name="The Broad Institute Genomics Platform"/>
            <consortium name="The Broad Institute Genome Sequencing Center for Infectious Disease"/>
            <person name="Wu L."/>
            <person name="Ma J."/>
        </authorList>
    </citation>
    <scope>NUCLEOTIDE SEQUENCE [LARGE SCALE GENOMIC DNA]</scope>
    <source>
        <strain evidence="2">KCTC 52490</strain>
    </source>
</reference>
<protein>
    <recommendedName>
        <fullName evidence="3">CUB domain-containing protein</fullName>
    </recommendedName>
</protein>
<evidence type="ECO:0008006" key="3">
    <source>
        <dbReference type="Google" id="ProtNLM"/>
    </source>
</evidence>
<accession>A0ABW6AWM1</accession>
<dbReference type="RefSeq" id="WP_381509244.1">
    <property type="nucleotide sequence ID" value="NZ_JBHUOM010000067.1"/>
</dbReference>
<proteinExistence type="predicted"/>
<evidence type="ECO:0000313" key="2">
    <source>
        <dbReference type="Proteomes" id="UP001597512"/>
    </source>
</evidence>
<dbReference type="EMBL" id="JBHUOM010000067">
    <property type="protein sequence ID" value="MFD2938380.1"/>
    <property type="molecule type" value="Genomic_DNA"/>
</dbReference>
<sequence length="190" mass="20587">GKDDLSMKDRSGTWHIDYSKDGYATGWEVVVHMAIQLQLNRLCCNKSEGGVDNIYITVTGNSLSGETFSSRFPEQSTGAGKYIQMSYGSGLNDNDGGVSQCITSRDLQEINLTIGQPCDILVVVMSEYGGSNNYIGSFNMHASKDSSGQVSTSFTPSNNTSITTQDVNNHVIQFQFGGSSTNYVGDFQLK</sequence>
<comment type="caution">
    <text evidence="1">The sequence shown here is derived from an EMBL/GenBank/DDBJ whole genome shotgun (WGS) entry which is preliminary data.</text>
</comment>
<feature type="non-terminal residue" evidence="1">
    <location>
        <position position="1"/>
    </location>
</feature>
<dbReference type="Proteomes" id="UP001597512">
    <property type="component" value="Unassembled WGS sequence"/>
</dbReference>
<evidence type="ECO:0000313" key="1">
    <source>
        <dbReference type="EMBL" id="MFD2938380.1"/>
    </source>
</evidence>
<keyword evidence="2" id="KW-1185">Reference proteome</keyword>
<gene>
    <name evidence="1" type="ORF">ACFS25_31750</name>
</gene>